<feature type="non-terminal residue" evidence="2">
    <location>
        <position position="48"/>
    </location>
</feature>
<proteinExistence type="predicted"/>
<feature type="region of interest" description="Disordered" evidence="1">
    <location>
        <begin position="1"/>
        <end position="48"/>
    </location>
</feature>
<evidence type="ECO:0000256" key="1">
    <source>
        <dbReference type="SAM" id="MobiDB-lite"/>
    </source>
</evidence>
<organism evidence="2">
    <name type="scientific">uncultured Actinomycetospora sp</name>
    <dbReference type="NCBI Taxonomy" id="1135996"/>
    <lineage>
        <taxon>Bacteria</taxon>
        <taxon>Bacillati</taxon>
        <taxon>Actinomycetota</taxon>
        <taxon>Actinomycetes</taxon>
        <taxon>Pseudonocardiales</taxon>
        <taxon>Pseudonocardiaceae</taxon>
        <taxon>Actinomycetospora</taxon>
        <taxon>environmental samples</taxon>
    </lineage>
</organism>
<sequence>GSRRRGRGALLPQPAHRRRRAPGRRRAHLPGHPLRGRAGAHGEGGQGH</sequence>
<gene>
    <name evidence="2" type="ORF">AVDCRST_MAG54-1</name>
</gene>
<feature type="compositionally biased region" description="Basic residues" evidence="1">
    <location>
        <begin position="15"/>
        <end position="29"/>
    </location>
</feature>
<dbReference type="EMBL" id="CADCTH010000001">
    <property type="protein sequence ID" value="CAA9208990.1"/>
    <property type="molecule type" value="Genomic_DNA"/>
</dbReference>
<protein>
    <submittedName>
        <fullName evidence="2">Excinuclease ABC subunit B</fullName>
    </submittedName>
</protein>
<dbReference type="AlphaFoldDB" id="A0A6J4GZC5"/>
<reference evidence="2" key="1">
    <citation type="submission" date="2020-02" db="EMBL/GenBank/DDBJ databases">
        <authorList>
            <person name="Meier V. D."/>
        </authorList>
    </citation>
    <scope>NUCLEOTIDE SEQUENCE</scope>
    <source>
        <strain evidence="2">AVDCRST_MAG54</strain>
    </source>
</reference>
<evidence type="ECO:0000313" key="2">
    <source>
        <dbReference type="EMBL" id="CAA9208990.1"/>
    </source>
</evidence>
<name>A0A6J4GZC5_9PSEU</name>
<accession>A0A6J4GZC5</accession>
<feature type="non-terminal residue" evidence="2">
    <location>
        <position position="1"/>
    </location>
</feature>
<feature type="compositionally biased region" description="Gly residues" evidence="1">
    <location>
        <begin position="39"/>
        <end position="48"/>
    </location>
</feature>